<evidence type="ECO:0000259" key="13">
    <source>
        <dbReference type="SMART" id="SM00663"/>
    </source>
</evidence>
<evidence type="ECO:0000256" key="3">
    <source>
        <dbReference type="ARBA" id="ARBA00022478"/>
    </source>
</evidence>
<evidence type="ECO:0000256" key="7">
    <source>
        <dbReference type="ARBA" id="ARBA00022833"/>
    </source>
</evidence>
<dbReference type="EMBL" id="JANCYU010000056">
    <property type="protein sequence ID" value="KAK4527816.1"/>
    <property type="molecule type" value="Genomic_DNA"/>
</dbReference>
<feature type="region of interest" description="Disordered" evidence="12">
    <location>
        <begin position="162"/>
        <end position="185"/>
    </location>
</feature>
<dbReference type="InterPro" id="IPR047107">
    <property type="entry name" value="DNA-dir_RNA_pol1_lsu_C"/>
</dbReference>
<evidence type="ECO:0000256" key="1">
    <source>
        <dbReference type="ARBA" id="ARBA00004123"/>
    </source>
</evidence>
<dbReference type="Gene3D" id="3.30.70.2850">
    <property type="match status" value="1"/>
</dbReference>
<feature type="domain" description="RNA polymerase N-terminal" evidence="13">
    <location>
        <begin position="363"/>
        <end position="706"/>
    </location>
</feature>
<dbReference type="InterPro" id="IPR038120">
    <property type="entry name" value="Rpb1_funnel_sf"/>
</dbReference>
<sequence length="1713" mass="194753">MDVAASHPSKRHVLHQIENVSFSFYKSSDIRKISVRQITYPVAFDSLQRPVAGGLYDPALGVLDRSVTKLCATCHLGYAECPGHFGHIELALPVVHPVLFPLLVKVLRSKCWYCHRFRLGSRAKKLFVAKLRFLYCNQWKKAEQVGEIIKVLNTQEEQRKQERSFSSSSHYHPSSSATSVVDDDDEEQQQISKSAAVSFSSIDARIESRIKAKEDELCEQARELWVKATASYRTCPISQQHYFEDSPQGASLRKKTTEEFLSASDTLGKCQNCGQPSVAIRREDSKIFRVLRKSQNPKQLAASQGKKEEDESDQETNSSMSSNKILLSTIEMEQQVSLLYQMEKECVQVLWELDWKEEENIESIFFIRCLAVTPCRYRPPATFGDSDQVMEHPQNVFYTRILQINQQLIEWKEQQQQQPPQENVSSSIFPIQQMLILQFVVSDLYDCSRGGSQTSQGTVSGTGIRQQLEHKEGLFRMHMMGKRVNHSARSVISPDPFLETCEVGVPESFAMKLVFPEPVTCLNIEYLRSAILRGCTEYPGANGMEDRMGNVIDFMRAPEHQRKAQALSLNAPNSIDSCDSHGGGEKREDATFRKSDNSIIRVYRHMKNGDLILFNRQPSLHRVSILAHKVRILPGERTIRMHYANCQSYNADFDGDEMNLHFPQDYVAQSEAANLLLTDRHYISPTNGNPLRGLIQDHILGGVLLTSIDTFLRLDEFQQLLYGAIERTMEGIMKDHNYDKNNIITNNPIFIPTPAILLPVPLWTGKQLISTILLFLIGSRPPFNLQSQNKLKSEMVGDDDQVIIQRGHLLRGVLDKSQFGASAYGLVHSFYEIYGALDAGRLLSALGRLFTLFLRMHGHTTGVDDLLLCANAEKTRKEWQRRCELPLVFVVTQQWIEQLMQRLWWSEESLSKILATRDWKKQLESGQLEYSQLLLLYGHILGTVESTASKEEMESLLDEIVKKQVSKIASQVIESCISDRRGVVKKFPRNGFLLMTSSGAKGSLVNTAQISCQLGQTELEGKRVPRSLSGATLPCYASFDPSPQSGGFIASRFLTGIRPDEYFYHCMAGRDGLVDTAVKTARSGYLQRCLVKGLEDLYVAYDYTVRQGENQAIVQFLYGEDGLDPCRTGWLSKAACFSWHASNMEALQSSSSLFASSQDTTTCSMVSLSPKFQQSLQQFVQQETNSNTKAHFYSFMKDRYKRAIISPGEAVGVIAAQGIGEPSTQMTLNTFHFAGMGAAHVTLGIPRLRELLMTASKQPKTPLMTIPFLPSIDKGGIQRLHNRFHRLVLKDFLEGITIEDKGSREQGRMVVIELHLLSPHYYASHLGISPQQLFHRIETHFVPLLYARVQKECKHITDTKKAVVQSFSMDWDNETADMEKPRVAEQEETEENKKKSKRSSSSEIEEMNRGDDKEEEEEEEEEEEITWNEEDGTIGEKRDRQQRDGTSYEEDEEEEEEEKKKDEEEEQPPPPSSDEKPQEQQQPSDMLDFTFLMHEKSEDKRKMISDREHYRWAKIPLMIPFTSWGRLMLFELVESVAQQASIQDIPGIQRCSLITPSEDSQEWKLEIQGSNLAAIWEFGYNYLDLNHIKTNDVYAMLVHYGVESARETLRIELAKVFEAYGIPVDPRHLALIADVMTRQGEYQPFSRRGMEERSYSTIQKASFETTMKFILDAAFHRQPDNVQSPSSRLAVGRTVGYGTGDGIFTLRQRLPVA</sequence>
<keyword evidence="8" id="KW-0460">Magnesium</keyword>
<dbReference type="Gene3D" id="4.10.860.120">
    <property type="entry name" value="RNA polymerase II, clamp domain"/>
    <property type="match status" value="1"/>
</dbReference>
<dbReference type="Gene3D" id="1.10.132.30">
    <property type="match status" value="1"/>
</dbReference>
<keyword evidence="10" id="KW-0539">Nucleus</keyword>
<feature type="compositionally biased region" description="Acidic residues" evidence="12">
    <location>
        <begin position="1447"/>
        <end position="1467"/>
    </location>
</feature>
<keyword evidence="6" id="KW-0479">Metal-binding</keyword>
<evidence type="ECO:0000256" key="11">
    <source>
        <dbReference type="RuleBase" id="RU004279"/>
    </source>
</evidence>
<dbReference type="InterPro" id="IPR006592">
    <property type="entry name" value="RNA_pol_N"/>
</dbReference>
<keyword evidence="15" id="KW-1185">Reference proteome</keyword>
<dbReference type="InterPro" id="IPR007081">
    <property type="entry name" value="RNA_pol_Rpb1_5"/>
</dbReference>
<dbReference type="Gene3D" id="2.40.40.20">
    <property type="match status" value="1"/>
</dbReference>
<evidence type="ECO:0000313" key="15">
    <source>
        <dbReference type="Proteomes" id="UP001300502"/>
    </source>
</evidence>
<dbReference type="GO" id="GO:0003899">
    <property type="term" value="F:DNA-directed RNA polymerase activity"/>
    <property type="evidence" value="ECO:0007669"/>
    <property type="project" value="UniProtKB-EC"/>
</dbReference>
<accession>A0AAV9IKD6</accession>
<comment type="function">
    <text evidence="11">DNA-dependent RNA polymerase catalyzes the transcription of DNA into RNA using the four ribonucleoside triphosphates as substrates.</text>
</comment>
<dbReference type="Pfam" id="PF04983">
    <property type="entry name" value="RNA_pol_Rpb1_3"/>
    <property type="match status" value="1"/>
</dbReference>
<feature type="compositionally biased region" description="Basic and acidic residues" evidence="12">
    <location>
        <begin position="1434"/>
        <end position="1443"/>
    </location>
</feature>
<dbReference type="InterPro" id="IPR007066">
    <property type="entry name" value="RNA_pol_Rpb1_3"/>
</dbReference>
<dbReference type="FunFam" id="2.40.40.20:FF:000019">
    <property type="entry name" value="DNA-directed RNA polymerase II subunit RPB1"/>
    <property type="match status" value="1"/>
</dbReference>
<dbReference type="GO" id="GO:0005736">
    <property type="term" value="C:RNA polymerase I complex"/>
    <property type="evidence" value="ECO:0007669"/>
    <property type="project" value="TreeGrafter"/>
</dbReference>
<dbReference type="SMART" id="SM00663">
    <property type="entry name" value="RPOLA_N"/>
    <property type="match status" value="1"/>
</dbReference>
<feature type="compositionally biased region" description="Low complexity" evidence="12">
    <location>
        <begin position="164"/>
        <end position="180"/>
    </location>
</feature>
<name>A0AAV9IKD6_9RHOD</name>
<dbReference type="InterPro" id="IPR015699">
    <property type="entry name" value="DNA-dir_RNA_pol1_lsu_N"/>
</dbReference>
<dbReference type="GO" id="GO:0006351">
    <property type="term" value="P:DNA-templated transcription"/>
    <property type="evidence" value="ECO:0007669"/>
    <property type="project" value="InterPro"/>
</dbReference>
<evidence type="ECO:0000256" key="6">
    <source>
        <dbReference type="ARBA" id="ARBA00022723"/>
    </source>
</evidence>
<comment type="catalytic activity">
    <reaction evidence="11">
        <text>RNA(n) + a ribonucleoside 5'-triphosphate = RNA(n+1) + diphosphate</text>
        <dbReference type="Rhea" id="RHEA:21248"/>
        <dbReference type="Rhea" id="RHEA-COMP:14527"/>
        <dbReference type="Rhea" id="RHEA-COMP:17342"/>
        <dbReference type="ChEBI" id="CHEBI:33019"/>
        <dbReference type="ChEBI" id="CHEBI:61557"/>
        <dbReference type="ChEBI" id="CHEBI:140395"/>
        <dbReference type="EC" id="2.7.7.6"/>
    </reaction>
</comment>
<dbReference type="Gene3D" id="1.10.274.100">
    <property type="entry name" value="RNA polymerase Rpb1, domain 3"/>
    <property type="match status" value="1"/>
</dbReference>
<dbReference type="SUPFAM" id="SSF64484">
    <property type="entry name" value="beta and beta-prime subunits of DNA dependent RNA-polymerase"/>
    <property type="match status" value="1"/>
</dbReference>
<dbReference type="Proteomes" id="UP001300502">
    <property type="component" value="Unassembled WGS sequence"/>
</dbReference>
<evidence type="ECO:0000256" key="9">
    <source>
        <dbReference type="ARBA" id="ARBA00023163"/>
    </source>
</evidence>
<dbReference type="PANTHER" id="PTHR19376:SF11">
    <property type="entry name" value="DNA-DIRECTED RNA POLYMERASE I SUBUNIT RPA1"/>
    <property type="match status" value="1"/>
</dbReference>
<comment type="similarity">
    <text evidence="2 11">Belongs to the RNA polymerase beta' chain family.</text>
</comment>
<dbReference type="PANTHER" id="PTHR19376">
    <property type="entry name" value="DNA-DIRECTED RNA POLYMERASE"/>
    <property type="match status" value="1"/>
</dbReference>
<protein>
    <recommendedName>
        <fullName evidence="11">DNA-directed RNA polymerase subunit</fullName>
        <ecNumber evidence="11">2.7.7.6</ecNumber>
    </recommendedName>
</protein>
<keyword evidence="4 11" id="KW-0808">Transferase</keyword>
<comment type="subcellular location">
    <subcellularLocation>
        <location evidence="1">Nucleus</location>
    </subcellularLocation>
</comment>
<dbReference type="InterPro" id="IPR042102">
    <property type="entry name" value="RNA_pol_Rpb1_3_sf"/>
</dbReference>
<dbReference type="EC" id="2.7.7.6" evidence="11"/>
<keyword evidence="7" id="KW-0862">Zinc</keyword>
<dbReference type="Pfam" id="PF04998">
    <property type="entry name" value="RNA_pol_Rpb1_5"/>
    <property type="match status" value="1"/>
</dbReference>
<dbReference type="InterPro" id="IPR044893">
    <property type="entry name" value="RNA_pol_Rpb1_clamp_domain"/>
</dbReference>
<dbReference type="CDD" id="cd02735">
    <property type="entry name" value="RNAP_I_Rpa1_C"/>
    <property type="match status" value="1"/>
</dbReference>
<proteinExistence type="inferred from homology"/>
<evidence type="ECO:0000256" key="4">
    <source>
        <dbReference type="ARBA" id="ARBA00022679"/>
    </source>
</evidence>
<dbReference type="InterPro" id="IPR000722">
    <property type="entry name" value="RNA_pol_asu"/>
</dbReference>
<evidence type="ECO:0000256" key="8">
    <source>
        <dbReference type="ARBA" id="ARBA00022842"/>
    </source>
</evidence>
<feature type="region of interest" description="Disordered" evidence="12">
    <location>
        <begin position="295"/>
        <end position="322"/>
    </location>
</feature>
<feature type="compositionally biased region" description="Acidic residues" evidence="12">
    <location>
        <begin position="1413"/>
        <end position="1433"/>
    </location>
</feature>
<keyword evidence="9 11" id="KW-0804">Transcription</keyword>
<evidence type="ECO:0000313" key="14">
    <source>
        <dbReference type="EMBL" id="KAK4527816.1"/>
    </source>
</evidence>
<evidence type="ECO:0000256" key="12">
    <source>
        <dbReference type="SAM" id="MobiDB-lite"/>
    </source>
</evidence>
<dbReference type="GO" id="GO:0003677">
    <property type="term" value="F:DNA binding"/>
    <property type="evidence" value="ECO:0007669"/>
    <property type="project" value="InterPro"/>
</dbReference>
<dbReference type="Pfam" id="PF00623">
    <property type="entry name" value="RNA_pol_Rpb1_2"/>
    <property type="match status" value="1"/>
</dbReference>
<keyword evidence="5 11" id="KW-0548">Nucleotidyltransferase</keyword>
<reference evidence="14 15" key="1">
    <citation type="submission" date="2022-07" db="EMBL/GenBank/DDBJ databases">
        <title>Genome-wide signatures of adaptation to extreme environments.</title>
        <authorList>
            <person name="Cho C.H."/>
            <person name="Yoon H.S."/>
        </authorList>
    </citation>
    <scope>NUCLEOTIDE SEQUENCE [LARGE SCALE GENOMIC DNA]</scope>
    <source>
        <strain evidence="14 15">108.79 E11</strain>
    </source>
</reference>
<keyword evidence="3 11" id="KW-0240">DNA-directed RNA polymerase</keyword>
<evidence type="ECO:0000256" key="2">
    <source>
        <dbReference type="ARBA" id="ARBA00006460"/>
    </source>
</evidence>
<dbReference type="GO" id="GO:0046872">
    <property type="term" value="F:metal ion binding"/>
    <property type="evidence" value="ECO:0007669"/>
    <property type="project" value="UniProtKB-KW"/>
</dbReference>
<evidence type="ECO:0000256" key="10">
    <source>
        <dbReference type="ARBA" id="ARBA00023242"/>
    </source>
</evidence>
<gene>
    <name evidence="14" type="ORF">GAYE_SCF45G5747</name>
</gene>
<comment type="caution">
    <text evidence="14">The sequence shown here is derived from an EMBL/GenBank/DDBJ whole genome shotgun (WGS) entry which is preliminary data.</text>
</comment>
<dbReference type="InterPro" id="IPR045867">
    <property type="entry name" value="DNA-dir_RpoC_beta_prime"/>
</dbReference>
<dbReference type="Gene3D" id="6.10.250.2940">
    <property type="match status" value="1"/>
</dbReference>
<dbReference type="CDD" id="cd01435">
    <property type="entry name" value="RNAP_I_RPA1_N"/>
    <property type="match status" value="1"/>
</dbReference>
<dbReference type="Gene3D" id="6.20.50.80">
    <property type="match status" value="1"/>
</dbReference>
<organism evidence="14 15">
    <name type="scientific">Galdieria yellowstonensis</name>
    <dbReference type="NCBI Taxonomy" id="3028027"/>
    <lineage>
        <taxon>Eukaryota</taxon>
        <taxon>Rhodophyta</taxon>
        <taxon>Bangiophyceae</taxon>
        <taxon>Galdieriales</taxon>
        <taxon>Galdieriaceae</taxon>
        <taxon>Galdieria</taxon>
    </lineage>
</organism>
<dbReference type="Gene3D" id="1.10.150.390">
    <property type="match status" value="1"/>
</dbReference>
<dbReference type="InterPro" id="IPR007080">
    <property type="entry name" value="RNA_pol_Rpb1_1"/>
</dbReference>
<dbReference type="Pfam" id="PF04997">
    <property type="entry name" value="RNA_pol_Rpb1_1"/>
    <property type="match status" value="1"/>
</dbReference>
<feature type="region of interest" description="Disordered" evidence="12">
    <location>
        <begin position="1374"/>
        <end position="1483"/>
    </location>
</feature>
<dbReference type="Pfam" id="PF05000">
    <property type="entry name" value="RNA_pol_Rpb1_4"/>
    <property type="match status" value="1"/>
</dbReference>
<dbReference type="Gene3D" id="3.30.1490.180">
    <property type="entry name" value="RNA polymerase ii"/>
    <property type="match status" value="1"/>
</dbReference>
<dbReference type="InterPro" id="IPR007083">
    <property type="entry name" value="RNA_pol_Rpb1_4"/>
</dbReference>
<evidence type="ECO:0000256" key="5">
    <source>
        <dbReference type="ARBA" id="ARBA00022695"/>
    </source>
</evidence>